<sequence>MSEKNPQQLYQERNQRFNDAISLKEPDRVPIAPFIHFYPIVQKGLSHKVAMYEPERLVEAAIEVFSQYNWDQMPSLLVLGFGHVYDALGVKCLKWAGAKDEQQRLGDNMPFQFVEGEYMKADEYNYFFSDPTGFMLRKILPRHNSNLKAFSEFPNIVALGYETKSRIYIPLFFNSPNTMKMMQSIEEASKSIVNLFEVMGNYVEEMKKLGYPVASFNASLAPFDIVSDMLRGMRGSMLDMYRKPEELKKMIDILVQPTIDLILDSSKATQEKKIVFIPLHRGADGFMSNKQFEEFYWPSLTKVMEAFISNGFIPEPFFEGKYTERLRYLTDFAIQHKGKLIYWFDKTDIIKAKEILGDYVCIRGNVPGSLLVTGTPQQVEDYVKTHIEGCMDGGGYIVDGAVSGIPDEARHENVKAMTDAVHKYGVYRK</sequence>
<protein>
    <recommendedName>
        <fullName evidence="1">Uroporphyrinogen decarboxylase (URO-D) domain-containing protein</fullName>
    </recommendedName>
</protein>
<proteinExistence type="predicted"/>
<feature type="domain" description="Uroporphyrinogen decarboxylase (URO-D)" evidence="1">
    <location>
        <begin position="170"/>
        <end position="424"/>
    </location>
</feature>
<dbReference type="InterPro" id="IPR052024">
    <property type="entry name" value="Methanogen_methyltrans"/>
</dbReference>
<dbReference type="PANTHER" id="PTHR47099:SF1">
    <property type="entry name" value="METHYLCOBAMIDE:COM METHYLTRANSFERASE MTBA"/>
    <property type="match status" value="1"/>
</dbReference>
<dbReference type="SUPFAM" id="SSF51726">
    <property type="entry name" value="UROD/MetE-like"/>
    <property type="match status" value="1"/>
</dbReference>
<dbReference type="EMBL" id="LAZR01009255">
    <property type="protein sequence ID" value="KKM73724.1"/>
    <property type="molecule type" value="Genomic_DNA"/>
</dbReference>
<dbReference type="AlphaFoldDB" id="A0A0F9JV74"/>
<dbReference type="PANTHER" id="PTHR47099">
    <property type="entry name" value="METHYLCOBAMIDE:COM METHYLTRANSFERASE MTBA"/>
    <property type="match status" value="1"/>
</dbReference>
<dbReference type="GO" id="GO:0004853">
    <property type="term" value="F:uroporphyrinogen decarboxylase activity"/>
    <property type="evidence" value="ECO:0007669"/>
    <property type="project" value="InterPro"/>
</dbReference>
<evidence type="ECO:0000259" key="1">
    <source>
        <dbReference type="Pfam" id="PF01208"/>
    </source>
</evidence>
<dbReference type="InterPro" id="IPR000257">
    <property type="entry name" value="Uroporphyrinogen_deCOase"/>
</dbReference>
<comment type="caution">
    <text evidence="2">The sequence shown here is derived from an EMBL/GenBank/DDBJ whole genome shotgun (WGS) entry which is preliminary data.</text>
</comment>
<name>A0A0F9JV74_9ZZZZ</name>
<accession>A0A0F9JV74</accession>
<dbReference type="InterPro" id="IPR038071">
    <property type="entry name" value="UROD/MetE-like_sf"/>
</dbReference>
<organism evidence="2">
    <name type="scientific">marine sediment metagenome</name>
    <dbReference type="NCBI Taxonomy" id="412755"/>
    <lineage>
        <taxon>unclassified sequences</taxon>
        <taxon>metagenomes</taxon>
        <taxon>ecological metagenomes</taxon>
    </lineage>
</organism>
<dbReference type="Gene3D" id="3.20.20.210">
    <property type="match status" value="1"/>
</dbReference>
<dbReference type="GO" id="GO:0006779">
    <property type="term" value="P:porphyrin-containing compound biosynthetic process"/>
    <property type="evidence" value="ECO:0007669"/>
    <property type="project" value="InterPro"/>
</dbReference>
<dbReference type="Pfam" id="PF01208">
    <property type="entry name" value="URO-D"/>
    <property type="match status" value="1"/>
</dbReference>
<evidence type="ECO:0000313" key="2">
    <source>
        <dbReference type="EMBL" id="KKM73724.1"/>
    </source>
</evidence>
<gene>
    <name evidence="2" type="ORF">LCGC14_1407540</name>
</gene>
<reference evidence="2" key="1">
    <citation type="journal article" date="2015" name="Nature">
        <title>Complex archaea that bridge the gap between prokaryotes and eukaryotes.</title>
        <authorList>
            <person name="Spang A."/>
            <person name="Saw J.H."/>
            <person name="Jorgensen S.L."/>
            <person name="Zaremba-Niedzwiedzka K."/>
            <person name="Martijn J."/>
            <person name="Lind A.E."/>
            <person name="van Eijk R."/>
            <person name="Schleper C."/>
            <person name="Guy L."/>
            <person name="Ettema T.J."/>
        </authorList>
    </citation>
    <scope>NUCLEOTIDE SEQUENCE</scope>
</reference>